<keyword evidence="13" id="KW-1185">Reference proteome</keyword>
<evidence type="ECO:0000256" key="5">
    <source>
        <dbReference type="ARBA" id="ARBA00022989"/>
    </source>
</evidence>
<feature type="transmembrane region" description="Helical" evidence="11">
    <location>
        <begin position="7"/>
        <end position="25"/>
    </location>
</feature>
<comment type="caution">
    <text evidence="12">The sequence shown here is derived from an EMBL/GenBank/DDBJ whole genome shotgun (WGS) entry which is preliminary data.</text>
</comment>
<feature type="binding site" description="axial binding residue" evidence="11">
    <location>
        <position position="277"/>
    </location>
    <ligand>
        <name>heme</name>
        <dbReference type="ChEBI" id="CHEBI:30413"/>
    </ligand>
    <ligandPart>
        <name>Fe</name>
        <dbReference type="ChEBI" id="CHEBI:18248"/>
    </ligandPart>
</feature>
<evidence type="ECO:0000256" key="10">
    <source>
        <dbReference type="ARBA" id="ARBA00023157"/>
    </source>
</evidence>
<evidence type="ECO:0000256" key="2">
    <source>
        <dbReference type="ARBA" id="ARBA00022475"/>
    </source>
</evidence>
<feature type="transmembrane region" description="Helical" evidence="11">
    <location>
        <begin position="92"/>
        <end position="112"/>
    </location>
</feature>
<dbReference type="PANTHER" id="PTHR35457">
    <property type="entry name" value="HEME A SYNTHASE"/>
    <property type="match status" value="1"/>
</dbReference>
<dbReference type="EMBL" id="JBHSOZ010000003">
    <property type="protein sequence ID" value="MFC5712298.1"/>
    <property type="molecule type" value="Genomic_DNA"/>
</dbReference>
<evidence type="ECO:0000313" key="13">
    <source>
        <dbReference type="Proteomes" id="UP001596142"/>
    </source>
</evidence>
<sequence length="301" mass="32842">MNKGLKIYGVITSIGMLIVLLQGALVTKTESGDGCGSTWPLCFGEVVPTSPAVETIIEYSHRLVSGLLGIMVIILAFWAWKKIPHIRETKFMAIMAVLFIIFQGLMGAAAVVWGHSDIVLALHFGISAISFATVVLLTVLAFEDGRRSPAPQVTKGFRNYLIFVLAYCYAAIYTGAYVKHSEATYACQGFPLCNGQVIPDMSGSIGYEIGIHFAHRIFGMLLFVFLLILMILAIKHYSGSKAILWSSILAFILVIGQITAGVSILFADSYLTPALFHAMIISLLFTVLSYMVMISTRKPSI</sequence>
<dbReference type="PANTHER" id="PTHR35457:SF1">
    <property type="entry name" value="HEME A SYNTHASE"/>
    <property type="match status" value="1"/>
</dbReference>
<dbReference type="Proteomes" id="UP001596142">
    <property type="component" value="Unassembled WGS sequence"/>
</dbReference>
<keyword evidence="6 11" id="KW-0560">Oxidoreductase</keyword>
<keyword evidence="5 11" id="KW-1133">Transmembrane helix</keyword>
<accession>A0ABW0YMD7</accession>
<comment type="cofactor">
    <cofactor evidence="11">
        <name>heme b</name>
        <dbReference type="ChEBI" id="CHEBI:60344"/>
    </cofactor>
</comment>
<keyword evidence="4 11" id="KW-0479">Metal-binding</keyword>
<keyword evidence="7 11" id="KW-0408">Iron</keyword>
<comment type="subcellular location">
    <subcellularLocation>
        <location evidence="11">Cell membrane</location>
        <topology evidence="11">Multi-pass membrane protein</topology>
    </subcellularLocation>
    <subcellularLocation>
        <location evidence="1">Membrane</location>
        <topology evidence="1">Multi-pass membrane protein</topology>
    </subcellularLocation>
</comment>
<evidence type="ECO:0000256" key="6">
    <source>
        <dbReference type="ARBA" id="ARBA00023002"/>
    </source>
</evidence>
<feature type="transmembrane region" description="Helical" evidence="11">
    <location>
        <begin position="118"/>
        <end position="140"/>
    </location>
</feature>
<keyword evidence="3 11" id="KW-0812">Transmembrane</keyword>
<dbReference type="Pfam" id="PF02628">
    <property type="entry name" value="COX15-CtaA"/>
    <property type="match status" value="1"/>
</dbReference>
<name>A0ABW0YMD7_9BACI</name>
<dbReference type="HAMAP" id="MF_01664">
    <property type="entry name" value="HemeA_synth_type1"/>
    <property type="match status" value="1"/>
</dbReference>
<keyword evidence="2 11" id="KW-1003">Cell membrane</keyword>
<comment type="similarity">
    <text evidence="11">Belongs to the COX15/CtaA family. Type 1 subfamily.</text>
</comment>
<keyword evidence="8 11" id="KW-0350">Heme biosynthesis</keyword>
<evidence type="ECO:0000256" key="8">
    <source>
        <dbReference type="ARBA" id="ARBA00023133"/>
    </source>
</evidence>
<proteinExistence type="inferred from homology"/>
<evidence type="ECO:0000256" key="9">
    <source>
        <dbReference type="ARBA" id="ARBA00023136"/>
    </source>
</evidence>
<comment type="pathway">
    <text evidence="11">Porphyrin-containing compound metabolism; heme A biosynthesis; heme A from heme O: step 1/1.</text>
</comment>
<feature type="transmembrane region" description="Helical" evidence="11">
    <location>
        <begin position="160"/>
        <end position="178"/>
    </location>
</feature>
<dbReference type="InterPro" id="IPR023755">
    <property type="entry name" value="HemeA_Synthase_type1"/>
</dbReference>
<comment type="subunit">
    <text evidence="11">Interacts with CtaB.</text>
</comment>
<evidence type="ECO:0000313" key="12">
    <source>
        <dbReference type="EMBL" id="MFC5712298.1"/>
    </source>
</evidence>
<feature type="transmembrane region" description="Helical" evidence="11">
    <location>
        <begin position="63"/>
        <end position="80"/>
    </location>
</feature>
<dbReference type="InterPro" id="IPR050450">
    <property type="entry name" value="COX15/CtaA_HemeA_synthase"/>
</dbReference>
<feature type="binding site" description="axial binding residue" evidence="11">
    <location>
        <position position="215"/>
    </location>
    <ligand>
        <name>heme</name>
        <dbReference type="ChEBI" id="CHEBI:30413"/>
    </ligand>
    <ligandPart>
        <name>Fe</name>
        <dbReference type="ChEBI" id="CHEBI:18248"/>
    </ligandPart>
</feature>
<comment type="function">
    <text evidence="11">Catalyzes the conversion of heme O to heme A by two successive hydroxylations of the methyl group at C8. The first hydroxylation forms heme I, the second hydroxylation results in an unstable dihydroxymethyl group, which spontaneously dehydrates, resulting in the formyl group of heme A.</text>
</comment>
<evidence type="ECO:0000256" key="7">
    <source>
        <dbReference type="ARBA" id="ARBA00023004"/>
    </source>
</evidence>
<evidence type="ECO:0000256" key="1">
    <source>
        <dbReference type="ARBA" id="ARBA00004141"/>
    </source>
</evidence>
<dbReference type="RefSeq" id="WP_385939385.1">
    <property type="nucleotide sequence ID" value="NZ_JBHSOZ010000003.1"/>
</dbReference>
<evidence type="ECO:0000256" key="11">
    <source>
        <dbReference type="HAMAP-Rule" id="MF_01664"/>
    </source>
</evidence>
<feature type="transmembrane region" description="Helical" evidence="11">
    <location>
        <begin position="243"/>
        <end position="267"/>
    </location>
</feature>
<gene>
    <name evidence="11" type="primary">ctaA</name>
    <name evidence="12" type="ORF">ACFPU1_05850</name>
</gene>
<protein>
    <recommendedName>
        <fullName evidence="11">Heme A synthase</fullName>
        <shortName evidence="11">HAS</shortName>
        <ecNumber evidence="11">1.17.99.9</ecNumber>
    </recommendedName>
    <alternativeName>
        <fullName evidence="11">Cytochrome aa3-controlling protein</fullName>
    </alternativeName>
</protein>
<reference evidence="13" key="1">
    <citation type="journal article" date="2019" name="Int. J. Syst. Evol. Microbiol.">
        <title>The Global Catalogue of Microorganisms (GCM) 10K type strain sequencing project: providing services to taxonomists for standard genome sequencing and annotation.</title>
        <authorList>
            <consortium name="The Broad Institute Genomics Platform"/>
            <consortium name="The Broad Institute Genome Sequencing Center for Infectious Disease"/>
            <person name="Wu L."/>
            <person name="Ma J."/>
        </authorList>
    </citation>
    <scope>NUCLEOTIDE SEQUENCE [LARGE SCALE GENOMIC DNA]</scope>
    <source>
        <strain evidence="13">CECT 7184</strain>
    </source>
</reference>
<feature type="transmembrane region" description="Helical" evidence="11">
    <location>
        <begin position="213"/>
        <end position="234"/>
    </location>
</feature>
<evidence type="ECO:0000256" key="3">
    <source>
        <dbReference type="ARBA" id="ARBA00022692"/>
    </source>
</evidence>
<keyword evidence="9 11" id="KW-0472">Membrane</keyword>
<comment type="catalytic activity">
    <reaction evidence="11">
        <text>Fe(II)-heme o + 2 A + H2O = Fe(II)-heme a + 2 AH2</text>
        <dbReference type="Rhea" id="RHEA:63388"/>
        <dbReference type="ChEBI" id="CHEBI:13193"/>
        <dbReference type="ChEBI" id="CHEBI:15377"/>
        <dbReference type="ChEBI" id="CHEBI:17499"/>
        <dbReference type="ChEBI" id="CHEBI:60530"/>
        <dbReference type="ChEBI" id="CHEBI:61715"/>
        <dbReference type="EC" id="1.17.99.9"/>
    </reaction>
</comment>
<dbReference type="InterPro" id="IPR003780">
    <property type="entry name" value="COX15/CtaA_fam"/>
</dbReference>
<dbReference type="EC" id="1.17.99.9" evidence="11"/>
<evidence type="ECO:0000256" key="4">
    <source>
        <dbReference type="ARBA" id="ARBA00022723"/>
    </source>
</evidence>
<feature type="transmembrane region" description="Helical" evidence="11">
    <location>
        <begin position="273"/>
        <end position="293"/>
    </location>
</feature>
<organism evidence="12 13">
    <name type="scientific">Thalassorhabdus alkalitolerans</name>
    <dbReference type="NCBI Taxonomy" id="2282697"/>
    <lineage>
        <taxon>Bacteria</taxon>
        <taxon>Bacillati</taxon>
        <taxon>Bacillota</taxon>
        <taxon>Bacilli</taxon>
        <taxon>Bacillales</taxon>
        <taxon>Bacillaceae</taxon>
        <taxon>Thalassorhabdus</taxon>
    </lineage>
</organism>
<keyword evidence="10" id="KW-1015">Disulfide bond</keyword>